<dbReference type="RefSeq" id="WP_128997221.1">
    <property type="nucleotide sequence ID" value="NZ_PDKN01000012.1"/>
</dbReference>
<dbReference type="OrthoDB" id="5540937at2"/>
<protein>
    <submittedName>
        <fullName evidence="1">Uncharacterized protein</fullName>
    </submittedName>
</protein>
<keyword evidence="2" id="KW-1185">Reference proteome</keyword>
<evidence type="ECO:0000313" key="2">
    <source>
        <dbReference type="Proteomes" id="UP000290657"/>
    </source>
</evidence>
<dbReference type="AlphaFoldDB" id="A0A4Q0XM96"/>
<evidence type="ECO:0000313" key="1">
    <source>
        <dbReference type="EMBL" id="RXJ53794.1"/>
    </source>
</evidence>
<dbReference type="EMBL" id="PDKN01000012">
    <property type="protein sequence ID" value="RXJ53794.1"/>
    <property type="molecule type" value="Genomic_DNA"/>
</dbReference>
<reference evidence="1 2" key="1">
    <citation type="submission" date="2017-10" db="EMBL/GenBank/DDBJ databases">
        <title>Genomics of the genus Arcobacter.</title>
        <authorList>
            <person name="Perez-Cataluna A."/>
            <person name="Figueras M.J."/>
        </authorList>
    </citation>
    <scope>NUCLEOTIDE SEQUENCE [LARGE SCALE GENOMIC DNA]</scope>
    <source>
        <strain evidence="1 2">CECT 8987</strain>
    </source>
</reference>
<comment type="caution">
    <text evidence="1">The sequence shown here is derived from an EMBL/GenBank/DDBJ whole genome shotgun (WGS) entry which is preliminary data.</text>
</comment>
<proteinExistence type="predicted"/>
<organism evidence="1 2">
    <name type="scientific">Candidatus Marinarcus aquaticus</name>
    <dbReference type="NCBI Taxonomy" id="2044504"/>
    <lineage>
        <taxon>Bacteria</taxon>
        <taxon>Pseudomonadati</taxon>
        <taxon>Campylobacterota</taxon>
        <taxon>Epsilonproteobacteria</taxon>
        <taxon>Campylobacterales</taxon>
        <taxon>Arcobacteraceae</taxon>
        <taxon>Candidatus Marinarcus</taxon>
    </lineage>
</organism>
<gene>
    <name evidence="1" type="ORF">CRV04_12630</name>
</gene>
<name>A0A4Q0XM96_9BACT</name>
<accession>A0A4Q0XM96</accession>
<dbReference type="Proteomes" id="UP000290657">
    <property type="component" value="Unassembled WGS sequence"/>
</dbReference>
<sequence length="176" mass="20808">MNTFIKNYYQMLYAIEQSIEQKLQLPTLTLIYSTIDSLSWVAYGDIGVKKRFTKWIHDYMFRTKKLNVNALDLYAARCAILHTLTPNSDLSNNNQASTLWYSWGIGEDIELEQLIKKRKVENAKVIHINELYESLKLGILQFIQIENLNEDSQKRINQHYENITREQLTKYLKLNN</sequence>